<evidence type="ECO:0008006" key="4">
    <source>
        <dbReference type="Google" id="ProtNLM"/>
    </source>
</evidence>
<evidence type="ECO:0000256" key="1">
    <source>
        <dbReference type="SAM" id="SignalP"/>
    </source>
</evidence>
<proteinExistence type="predicted"/>
<dbReference type="Proteomes" id="UP000005391">
    <property type="component" value="Unassembled WGS sequence"/>
</dbReference>
<feature type="signal peptide" evidence="1">
    <location>
        <begin position="1"/>
        <end position="22"/>
    </location>
</feature>
<gene>
    <name evidence="2" type="ORF">HMPREF1977_2095</name>
</gene>
<evidence type="ECO:0000313" key="3">
    <source>
        <dbReference type="Proteomes" id="UP000005391"/>
    </source>
</evidence>
<dbReference type="EMBL" id="AEOH01000047">
    <property type="protein sequence ID" value="EFS96602.1"/>
    <property type="molecule type" value="Genomic_DNA"/>
</dbReference>
<sequence length="207" mass="23013">MKKTFYSLIAIAVTLVTFTACSSDGGGNFPKLKKYNLPEKATTIVPEEVLDQIKAQNFPINEGTNPPVLNGTFVANPWKLLYTSHINSWKVGKELYNYKFTFYNQQGVNLKLDYSYQGENTDVGKGVATIISGNGNKFSIFSKSEGIESDVKYTLLSVFSGELTANGIKDLKRVLYVQSKENDPNNKLIPVGGMRIWYDSDAISPKE</sequence>
<dbReference type="AlphaFoldDB" id="E4MUM3"/>
<dbReference type="RefSeq" id="WP_002675143.1">
    <property type="nucleotide sequence ID" value="NZ_GL573160.1"/>
</dbReference>
<dbReference type="HOGENOM" id="CLU_111474_0_0_10"/>
<organism evidence="2 3">
    <name type="scientific">Capnocytophaga ochracea F0287</name>
    <dbReference type="NCBI Taxonomy" id="873517"/>
    <lineage>
        <taxon>Bacteria</taxon>
        <taxon>Pseudomonadati</taxon>
        <taxon>Bacteroidota</taxon>
        <taxon>Flavobacteriia</taxon>
        <taxon>Flavobacteriales</taxon>
        <taxon>Flavobacteriaceae</taxon>
        <taxon>Capnocytophaga</taxon>
    </lineage>
</organism>
<reference evidence="2 3" key="1">
    <citation type="submission" date="2010-10" db="EMBL/GenBank/DDBJ databases">
        <authorList>
            <person name="Muzny D."/>
            <person name="Qin X."/>
            <person name="Deng J."/>
            <person name="Jiang H."/>
            <person name="Liu Y."/>
            <person name="Qu J."/>
            <person name="Song X.-Z."/>
            <person name="Zhang L."/>
            <person name="Thornton R."/>
            <person name="Coyle M."/>
            <person name="Francisco L."/>
            <person name="Jackson L."/>
            <person name="Javaid M."/>
            <person name="Korchina V."/>
            <person name="Kovar C."/>
            <person name="Mata R."/>
            <person name="Mathew T."/>
            <person name="Ngo R."/>
            <person name="Nguyen L."/>
            <person name="Nguyen N."/>
            <person name="Okwuonu G."/>
            <person name="Ongeri F."/>
            <person name="Pham C."/>
            <person name="Simmons D."/>
            <person name="Wilczek-Boney K."/>
            <person name="Hale W."/>
            <person name="Jakkamsetti A."/>
            <person name="Pham P."/>
            <person name="Ruth R."/>
            <person name="San Lucas F."/>
            <person name="Warren J."/>
            <person name="Zhang J."/>
            <person name="Zhao Z."/>
            <person name="Zhou C."/>
            <person name="Zhu D."/>
            <person name="Lee S."/>
            <person name="Bess C."/>
            <person name="Blankenburg K."/>
            <person name="Forbes L."/>
            <person name="Fu Q."/>
            <person name="Gubbala S."/>
            <person name="Hirani K."/>
            <person name="Jayaseelan J.C."/>
            <person name="Lara F."/>
            <person name="Munidasa M."/>
            <person name="Palculict T."/>
            <person name="Patil S."/>
            <person name="Pu L.-L."/>
            <person name="Saada N."/>
            <person name="Tang L."/>
            <person name="Weissenberger G."/>
            <person name="Zhu Y."/>
            <person name="Hemphill L."/>
            <person name="Shang Y."/>
            <person name="Youmans B."/>
            <person name="Ayvaz T."/>
            <person name="Ross M."/>
            <person name="Santibanez J."/>
            <person name="Aqrawi P."/>
            <person name="Gross S."/>
            <person name="Joshi V."/>
            <person name="Fowler G."/>
            <person name="Nazareth L."/>
            <person name="Reid J."/>
            <person name="Worley K."/>
            <person name="Petrosino J."/>
            <person name="Highlander S."/>
            <person name="Gibbs R."/>
        </authorList>
    </citation>
    <scope>NUCLEOTIDE SEQUENCE [LARGE SCALE GENOMIC DNA]</scope>
    <source>
        <strain evidence="2 3">F0287</strain>
    </source>
</reference>
<feature type="chain" id="PRO_5003184764" description="Lipoprotein" evidence="1">
    <location>
        <begin position="23"/>
        <end position="207"/>
    </location>
</feature>
<evidence type="ECO:0000313" key="2">
    <source>
        <dbReference type="EMBL" id="EFS96602.1"/>
    </source>
</evidence>
<accession>E4MUM3</accession>
<name>E4MUM3_CAPOC</name>
<dbReference type="PROSITE" id="PS51257">
    <property type="entry name" value="PROKAR_LIPOPROTEIN"/>
    <property type="match status" value="1"/>
</dbReference>
<comment type="caution">
    <text evidence="2">The sequence shown here is derived from an EMBL/GenBank/DDBJ whole genome shotgun (WGS) entry which is preliminary data.</text>
</comment>
<keyword evidence="1" id="KW-0732">Signal</keyword>
<dbReference type="eggNOG" id="ENOG5033ASI">
    <property type="taxonomic scope" value="Bacteria"/>
</dbReference>
<protein>
    <recommendedName>
        <fullName evidence="4">Lipoprotein</fullName>
    </recommendedName>
</protein>